<evidence type="ECO:0000256" key="1">
    <source>
        <dbReference type="ARBA" id="ARBA00022741"/>
    </source>
</evidence>
<protein>
    <recommendedName>
        <fullName evidence="5">Septin-type G domain-containing protein</fullName>
    </recommendedName>
</protein>
<sequence>MASEVPLPNTPPTSKALLSGALRKKLQGYVGFANLPNQVHRKSVKKGFNFTIMVVGESGLGKSTLVNTLFNAPLYPPKDHVGLSEESPKTVGIQVLNTDIEENGVRLKLNVVDTPGFGDFINNEERPLAQGAYIEFMKRLHNKVNLIPVIAKSDTMTNEEVAAFKERILLDIAHHKIKIYHAQHYDCDDQETINETKDVMSKIPFAIVGSDKAVETSDGRVVRGRSYPWGTIEVDNEEHCDFVKLRQMLIRTHMEELREFTNDIQYENYRTEKLVGLGYQQDQTVFREIDPLAKLAEERALHEAKLVKMEQDMKNVFQQKVQEKEAKLTQSEAELYAKHKEMKDALEKQRLDLEEKKRRFEQGRPITPEKEKEKKKKGFGFANK</sequence>
<dbReference type="InterPro" id="IPR027417">
    <property type="entry name" value="P-loop_NTPase"/>
</dbReference>
<dbReference type="CDD" id="cd01850">
    <property type="entry name" value="CDC_Septin"/>
    <property type="match status" value="1"/>
</dbReference>
<dbReference type="Gene3D" id="3.40.50.300">
    <property type="entry name" value="P-loop containing nucleotide triphosphate hydrolases"/>
    <property type="match status" value="2"/>
</dbReference>
<comment type="similarity">
    <text evidence="3">Belongs to the TRAFAC class TrmE-Era-EngA-EngB-Septin-like GTPase superfamily. Septin GTPase family.</text>
</comment>
<evidence type="ECO:0000259" key="5">
    <source>
        <dbReference type="PROSITE" id="PS51719"/>
    </source>
</evidence>
<feature type="region of interest" description="Disordered" evidence="4">
    <location>
        <begin position="352"/>
        <end position="384"/>
    </location>
</feature>
<dbReference type="InterPro" id="IPR030379">
    <property type="entry name" value="G_SEPTIN_dom"/>
</dbReference>
<evidence type="ECO:0000256" key="4">
    <source>
        <dbReference type="SAM" id="MobiDB-lite"/>
    </source>
</evidence>
<dbReference type="GO" id="GO:0005525">
    <property type="term" value="F:GTP binding"/>
    <property type="evidence" value="ECO:0007669"/>
    <property type="project" value="UniProtKB-KW"/>
</dbReference>
<feature type="domain" description="Septin-type G" evidence="5">
    <location>
        <begin position="1"/>
        <end position="276"/>
    </location>
</feature>
<dbReference type="AlphaFoldDB" id="A0AAD4DNL7"/>
<dbReference type="GO" id="GO:0005938">
    <property type="term" value="C:cell cortex"/>
    <property type="evidence" value="ECO:0007669"/>
    <property type="project" value="UniProtKB-ARBA"/>
</dbReference>
<dbReference type="EMBL" id="JAAAIL010000009">
    <property type="protein sequence ID" value="KAG0281721.1"/>
    <property type="molecule type" value="Genomic_DNA"/>
</dbReference>
<accession>A0AAD4DNL7</accession>
<keyword evidence="1 3" id="KW-0547">Nucleotide-binding</keyword>
<dbReference type="Proteomes" id="UP001194580">
    <property type="component" value="Unassembled WGS sequence"/>
</dbReference>
<proteinExistence type="inferred from homology"/>
<dbReference type="SUPFAM" id="SSF52540">
    <property type="entry name" value="P-loop containing nucleoside triphosphate hydrolases"/>
    <property type="match status" value="1"/>
</dbReference>
<keyword evidence="7" id="KW-1185">Reference proteome</keyword>
<dbReference type="PROSITE" id="PS51719">
    <property type="entry name" value="G_SEPTIN"/>
    <property type="match status" value="1"/>
</dbReference>
<dbReference type="Pfam" id="PF00735">
    <property type="entry name" value="Septin"/>
    <property type="match status" value="2"/>
</dbReference>
<gene>
    <name evidence="6" type="ORF">BGZ95_011639</name>
</gene>
<dbReference type="InterPro" id="IPR016491">
    <property type="entry name" value="Septin"/>
</dbReference>
<keyword evidence="2 3" id="KW-0342">GTP-binding</keyword>
<evidence type="ECO:0000256" key="3">
    <source>
        <dbReference type="RuleBase" id="RU004560"/>
    </source>
</evidence>
<name>A0AAD4DNL7_9FUNG</name>
<organism evidence="6 7">
    <name type="scientific">Linnemannia exigua</name>
    <dbReference type="NCBI Taxonomy" id="604196"/>
    <lineage>
        <taxon>Eukaryota</taxon>
        <taxon>Fungi</taxon>
        <taxon>Fungi incertae sedis</taxon>
        <taxon>Mucoromycota</taxon>
        <taxon>Mortierellomycotina</taxon>
        <taxon>Mortierellomycetes</taxon>
        <taxon>Mortierellales</taxon>
        <taxon>Mortierellaceae</taxon>
        <taxon>Linnemannia</taxon>
    </lineage>
</organism>
<comment type="caution">
    <text evidence="6">The sequence shown here is derived from an EMBL/GenBank/DDBJ whole genome shotgun (WGS) entry which is preliminary data.</text>
</comment>
<evidence type="ECO:0000313" key="7">
    <source>
        <dbReference type="Proteomes" id="UP001194580"/>
    </source>
</evidence>
<feature type="compositionally biased region" description="Basic and acidic residues" evidence="4">
    <location>
        <begin position="352"/>
        <end position="372"/>
    </location>
</feature>
<dbReference type="PANTHER" id="PTHR18884">
    <property type="entry name" value="SEPTIN"/>
    <property type="match status" value="1"/>
</dbReference>
<evidence type="ECO:0000256" key="2">
    <source>
        <dbReference type="ARBA" id="ARBA00023134"/>
    </source>
</evidence>
<reference evidence="6" key="1">
    <citation type="journal article" date="2020" name="Fungal Divers.">
        <title>Resolving the Mortierellaceae phylogeny through synthesis of multi-gene phylogenetics and phylogenomics.</title>
        <authorList>
            <person name="Vandepol N."/>
            <person name="Liber J."/>
            <person name="Desiro A."/>
            <person name="Na H."/>
            <person name="Kennedy M."/>
            <person name="Barry K."/>
            <person name="Grigoriev I.V."/>
            <person name="Miller A.N."/>
            <person name="O'Donnell K."/>
            <person name="Stajich J.E."/>
            <person name="Bonito G."/>
        </authorList>
    </citation>
    <scope>NUCLEOTIDE SEQUENCE</scope>
    <source>
        <strain evidence="6">NRRL 28262</strain>
    </source>
</reference>
<evidence type="ECO:0000313" key="6">
    <source>
        <dbReference type="EMBL" id="KAG0281721.1"/>
    </source>
</evidence>
<dbReference type="GO" id="GO:0032156">
    <property type="term" value="C:septin cytoskeleton"/>
    <property type="evidence" value="ECO:0007669"/>
    <property type="project" value="UniProtKB-ARBA"/>
</dbReference>
<dbReference type="PIRSF" id="PIRSF006698">
    <property type="entry name" value="Septin"/>
    <property type="match status" value="1"/>
</dbReference>